<gene>
    <name evidence="1" type="ORF">JKK62_15655</name>
</gene>
<organism evidence="1 2">
    <name type="scientific">Ruminococcus difficilis</name>
    <dbReference type="NCBI Taxonomy" id="2763069"/>
    <lineage>
        <taxon>Bacteria</taxon>
        <taxon>Bacillati</taxon>
        <taxon>Bacillota</taxon>
        <taxon>Clostridia</taxon>
        <taxon>Eubacteriales</taxon>
        <taxon>Oscillospiraceae</taxon>
        <taxon>Ruminococcus</taxon>
    </lineage>
</organism>
<dbReference type="PANTHER" id="PTHR34071:SF2">
    <property type="entry name" value="FLAVIN-NUCLEOTIDE-BINDING PROTEIN"/>
    <property type="match status" value="1"/>
</dbReference>
<keyword evidence="2" id="KW-1185">Reference proteome</keyword>
<dbReference type="InterPro" id="IPR012349">
    <property type="entry name" value="Split_barrel_FMN-bd"/>
</dbReference>
<dbReference type="PANTHER" id="PTHR34071">
    <property type="entry name" value="5-NITROIMIDAZOLE ANTIBIOTICS RESISTANCE PROTEIN, NIMA-FAMILY-RELATED PROTEIN-RELATED"/>
    <property type="match status" value="1"/>
</dbReference>
<proteinExistence type="predicted"/>
<dbReference type="SUPFAM" id="SSF50475">
    <property type="entry name" value="FMN-binding split barrel"/>
    <property type="match status" value="1"/>
</dbReference>
<sequence>MRRFKQQLSEESCVEILKNEPRGVMAVAGENGYPYAFPIDFVYDGGRLYFHCAKEGHKLDALKNCDKVSFCVMNEGFRKEGEWALNISSVVVFGRAKIMTDSGRILEKLRLLGNKYYPSDGDVEREIGRTLSRVCMLELEIDHMTGKLVNES</sequence>
<evidence type="ECO:0000313" key="2">
    <source>
        <dbReference type="Proteomes" id="UP000633365"/>
    </source>
</evidence>
<accession>A0A935C438</accession>
<reference evidence="1" key="1">
    <citation type="submission" date="2021-01" db="EMBL/GenBank/DDBJ databases">
        <title>Genome public.</title>
        <authorList>
            <person name="Liu C."/>
            <person name="Sun Q."/>
        </authorList>
    </citation>
    <scope>NUCLEOTIDE SEQUENCE</scope>
    <source>
        <strain evidence="1">M6</strain>
    </source>
</reference>
<evidence type="ECO:0000313" key="1">
    <source>
        <dbReference type="EMBL" id="MBK6090061.1"/>
    </source>
</evidence>
<protein>
    <submittedName>
        <fullName evidence="1">Pyridoxamine 5'-phosphate oxidase family protein</fullName>
    </submittedName>
</protein>
<dbReference type="Gene3D" id="2.30.110.10">
    <property type="entry name" value="Electron Transport, Fmn-binding Protein, Chain A"/>
    <property type="match status" value="1"/>
</dbReference>
<dbReference type="EMBL" id="JAEQMG010000172">
    <property type="protein sequence ID" value="MBK6090061.1"/>
    <property type="molecule type" value="Genomic_DNA"/>
</dbReference>
<dbReference type="InterPro" id="IPR024747">
    <property type="entry name" value="Pyridox_Oxase-rel"/>
</dbReference>
<dbReference type="Pfam" id="PF12900">
    <property type="entry name" value="Pyridox_ox_2"/>
    <property type="match status" value="1"/>
</dbReference>
<dbReference type="AlphaFoldDB" id="A0A935C438"/>
<dbReference type="Proteomes" id="UP000633365">
    <property type="component" value="Unassembled WGS sequence"/>
</dbReference>
<comment type="caution">
    <text evidence="1">The sequence shown here is derived from an EMBL/GenBank/DDBJ whole genome shotgun (WGS) entry which is preliminary data.</text>
</comment>
<name>A0A935C438_9FIRM</name>